<proteinExistence type="predicted"/>
<keyword evidence="3" id="KW-1185">Reference proteome</keyword>
<feature type="transmembrane region" description="Helical" evidence="1">
    <location>
        <begin position="61"/>
        <end position="82"/>
    </location>
</feature>
<keyword evidence="1" id="KW-0472">Membrane</keyword>
<dbReference type="EMBL" id="CM010723">
    <property type="protein sequence ID" value="RZC79450.1"/>
    <property type="molecule type" value="Genomic_DNA"/>
</dbReference>
<dbReference type="Proteomes" id="UP000316621">
    <property type="component" value="Chromosome 9"/>
</dbReference>
<dbReference type="Gramene" id="RZC79450">
    <property type="protein sequence ID" value="RZC79450"/>
    <property type="gene ID" value="C5167_003641"/>
</dbReference>
<dbReference type="AlphaFoldDB" id="A0A4Y7L487"/>
<organism evidence="2 3">
    <name type="scientific">Papaver somniferum</name>
    <name type="common">Opium poppy</name>
    <dbReference type="NCBI Taxonomy" id="3469"/>
    <lineage>
        <taxon>Eukaryota</taxon>
        <taxon>Viridiplantae</taxon>
        <taxon>Streptophyta</taxon>
        <taxon>Embryophyta</taxon>
        <taxon>Tracheophyta</taxon>
        <taxon>Spermatophyta</taxon>
        <taxon>Magnoliopsida</taxon>
        <taxon>Ranunculales</taxon>
        <taxon>Papaveraceae</taxon>
        <taxon>Papaveroideae</taxon>
        <taxon>Papaver</taxon>
    </lineage>
</organism>
<sequence>MKEIDHGKNQLHSKQLYPKTCHKWLMTLIYNSSMTGEQLAAPSSPRDGEDLSITRERPKDCWYGTHMGATIAGFFLWPVYFFDVHIIKCNSY</sequence>
<keyword evidence="1" id="KW-1133">Transmembrane helix</keyword>
<evidence type="ECO:0000313" key="3">
    <source>
        <dbReference type="Proteomes" id="UP000316621"/>
    </source>
</evidence>
<reference evidence="2 3" key="1">
    <citation type="journal article" date="2018" name="Science">
        <title>The opium poppy genome and morphinan production.</title>
        <authorList>
            <person name="Guo L."/>
            <person name="Winzer T."/>
            <person name="Yang X."/>
            <person name="Li Y."/>
            <person name="Ning Z."/>
            <person name="He Z."/>
            <person name="Teodor R."/>
            <person name="Lu Y."/>
            <person name="Bowser T.A."/>
            <person name="Graham I.A."/>
            <person name="Ye K."/>
        </authorList>
    </citation>
    <scope>NUCLEOTIDE SEQUENCE [LARGE SCALE GENOMIC DNA]</scope>
    <source>
        <strain evidence="3">cv. HN1</strain>
        <tissue evidence="2">Leaves</tissue>
    </source>
</reference>
<evidence type="ECO:0000313" key="2">
    <source>
        <dbReference type="EMBL" id="RZC79450.1"/>
    </source>
</evidence>
<name>A0A4Y7L487_PAPSO</name>
<gene>
    <name evidence="2" type="ORF">C5167_003641</name>
</gene>
<evidence type="ECO:0000256" key="1">
    <source>
        <dbReference type="SAM" id="Phobius"/>
    </source>
</evidence>
<protein>
    <submittedName>
        <fullName evidence="2">Uncharacterized protein</fullName>
    </submittedName>
</protein>
<keyword evidence="1" id="KW-0812">Transmembrane</keyword>
<accession>A0A4Y7L487</accession>